<dbReference type="GO" id="GO:0003774">
    <property type="term" value="F:cytoskeletal motor activity"/>
    <property type="evidence" value="ECO:0007669"/>
    <property type="project" value="InterPro"/>
</dbReference>
<dbReference type="Proteomes" id="UP000298759">
    <property type="component" value="Chromosome"/>
</dbReference>
<comment type="similarity">
    <text evidence="3">Belongs to the FliH family.</text>
</comment>
<dbReference type="GO" id="GO:0015031">
    <property type="term" value="P:protein transport"/>
    <property type="evidence" value="ECO:0007669"/>
    <property type="project" value="UniProtKB-KW"/>
</dbReference>
<dbReference type="GO" id="GO:0005829">
    <property type="term" value="C:cytosol"/>
    <property type="evidence" value="ECO:0007669"/>
    <property type="project" value="TreeGrafter"/>
</dbReference>
<evidence type="ECO:0000259" key="10">
    <source>
        <dbReference type="Pfam" id="PF02108"/>
    </source>
</evidence>
<evidence type="ECO:0000256" key="9">
    <source>
        <dbReference type="ARBA" id="ARBA00023225"/>
    </source>
</evidence>
<organism evidence="11 12">
    <name type="scientific">Buchnera aphidicola</name>
    <name type="common">Aphis helianthi</name>
    <dbReference type="NCBI Taxonomy" id="2315802"/>
    <lineage>
        <taxon>Bacteria</taxon>
        <taxon>Pseudomonadati</taxon>
        <taxon>Pseudomonadota</taxon>
        <taxon>Gammaproteobacteria</taxon>
        <taxon>Enterobacterales</taxon>
        <taxon>Erwiniaceae</taxon>
        <taxon>Buchnera</taxon>
    </lineage>
</organism>
<evidence type="ECO:0000313" key="12">
    <source>
        <dbReference type="Proteomes" id="UP000298759"/>
    </source>
</evidence>
<dbReference type="InterPro" id="IPR018035">
    <property type="entry name" value="Flagellar_FliH/T3SS_HrpE"/>
</dbReference>
<evidence type="ECO:0000256" key="1">
    <source>
        <dbReference type="ARBA" id="ARBA00003041"/>
    </source>
</evidence>
<evidence type="ECO:0000256" key="2">
    <source>
        <dbReference type="ARBA" id="ARBA00004496"/>
    </source>
</evidence>
<keyword evidence="6" id="KW-0963">Cytoplasm</keyword>
<keyword evidence="8" id="KW-0653">Protein transport</keyword>
<keyword evidence="5" id="KW-0813">Transport</keyword>
<dbReference type="GO" id="GO:0044781">
    <property type="term" value="P:bacterial-type flagellum organization"/>
    <property type="evidence" value="ECO:0007669"/>
    <property type="project" value="UniProtKB-KW"/>
</dbReference>
<dbReference type="RefSeq" id="WP_158339845.1">
    <property type="nucleotide sequence ID" value="NZ_CP034894.1"/>
</dbReference>
<reference evidence="11 12" key="1">
    <citation type="submission" date="2018-12" db="EMBL/GenBank/DDBJ databases">
        <authorList>
            <person name="Chong R.A."/>
        </authorList>
    </citation>
    <scope>NUCLEOTIDE SEQUENCE [LARGE SCALE GENOMIC DNA]</scope>
    <source>
        <strain evidence="11 12">Ahe</strain>
    </source>
</reference>
<comment type="subcellular location">
    <subcellularLocation>
        <location evidence="2">Cytoplasm</location>
    </subcellularLocation>
</comment>
<keyword evidence="11" id="KW-0966">Cell projection</keyword>
<dbReference type="OrthoDB" id="6415116at2"/>
<protein>
    <recommendedName>
        <fullName evidence="4">Flagellar assembly protein FliH</fullName>
    </recommendedName>
</protein>
<keyword evidence="7" id="KW-1005">Bacterial flagellum biogenesis</keyword>
<evidence type="ECO:0000256" key="6">
    <source>
        <dbReference type="ARBA" id="ARBA00022490"/>
    </source>
</evidence>
<proteinExistence type="inferred from homology"/>
<accession>A0A4D6XJK3</accession>
<evidence type="ECO:0000256" key="5">
    <source>
        <dbReference type="ARBA" id="ARBA00022448"/>
    </source>
</evidence>
<keyword evidence="9" id="KW-1006">Bacterial flagellum protein export</keyword>
<keyword evidence="11" id="KW-0282">Flagellum</keyword>
<dbReference type="GO" id="GO:0071973">
    <property type="term" value="P:bacterial-type flagellum-dependent cell motility"/>
    <property type="evidence" value="ECO:0007669"/>
    <property type="project" value="InterPro"/>
</dbReference>
<gene>
    <name evidence="11" type="ORF">D9V62_00380</name>
</gene>
<keyword evidence="11" id="KW-0969">Cilium</keyword>
<evidence type="ECO:0000256" key="3">
    <source>
        <dbReference type="ARBA" id="ARBA00006602"/>
    </source>
</evidence>
<comment type="function">
    <text evidence="1">Needed for flagellar regrowth and assembly.</text>
</comment>
<sequence length="222" mass="26600">MSNLNVKKEWKKWYPEKIVLNNPKKNHNIFWNKNVLKETDFYIIKKNELINQLKNSDEFEQNSFNSKSDFLKIKKNLKEKEKKYILLNSKLQDLCINFESTIAVFEKTLFSRLLKTVLIISSYIIGEKFLINKSILLKKINKIIKDDKFFLNKPRLVIHPSNKKILEKILKQSINNKWELVCNKSIDINSFKIESDNSNIDSTIYSRWKEVYRVILKEEEHL</sequence>
<dbReference type="PANTHER" id="PTHR34982:SF1">
    <property type="entry name" value="FLAGELLAR ASSEMBLY PROTEIN FLIH"/>
    <property type="match status" value="1"/>
</dbReference>
<evidence type="ECO:0000256" key="4">
    <source>
        <dbReference type="ARBA" id="ARBA00016507"/>
    </source>
</evidence>
<dbReference type="Pfam" id="PF02108">
    <property type="entry name" value="FliH"/>
    <property type="match status" value="1"/>
</dbReference>
<dbReference type="InterPro" id="IPR051472">
    <property type="entry name" value="T3SS_Stator/FliH"/>
</dbReference>
<dbReference type="AlphaFoldDB" id="A0A4D6XJK3"/>
<dbReference type="InterPro" id="IPR000563">
    <property type="entry name" value="Flag_FliH"/>
</dbReference>
<name>A0A4D6XJK3_9GAMM</name>
<dbReference type="PRINTS" id="PR01003">
    <property type="entry name" value="FLGFLIH"/>
</dbReference>
<evidence type="ECO:0000313" key="11">
    <source>
        <dbReference type="EMBL" id="QCI16912.1"/>
    </source>
</evidence>
<reference evidence="11 12" key="2">
    <citation type="submission" date="2019-05" db="EMBL/GenBank/DDBJ databases">
        <title>Genome evolution of the obligate endosymbiont Buchnera aphidicola.</title>
        <authorList>
            <person name="Moran N.A."/>
        </authorList>
    </citation>
    <scope>NUCLEOTIDE SEQUENCE [LARGE SCALE GENOMIC DNA]</scope>
    <source>
        <strain evidence="11 12">Ahe</strain>
    </source>
</reference>
<dbReference type="EMBL" id="CP034894">
    <property type="protein sequence ID" value="QCI16912.1"/>
    <property type="molecule type" value="Genomic_DNA"/>
</dbReference>
<feature type="domain" description="Flagellar assembly protein FliH/Type III secretion system HrpE" evidence="10">
    <location>
        <begin position="89"/>
        <end position="211"/>
    </location>
</feature>
<evidence type="ECO:0000256" key="7">
    <source>
        <dbReference type="ARBA" id="ARBA00022795"/>
    </source>
</evidence>
<evidence type="ECO:0000256" key="8">
    <source>
        <dbReference type="ARBA" id="ARBA00022927"/>
    </source>
</evidence>
<dbReference type="GO" id="GO:0009288">
    <property type="term" value="C:bacterial-type flagellum"/>
    <property type="evidence" value="ECO:0007669"/>
    <property type="project" value="InterPro"/>
</dbReference>
<dbReference type="PANTHER" id="PTHR34982">
    <property type="entry name" value="YOP PROTEINS TRANSLOCATION PROTEIN L"/>
    <property type="match status" value="1"/>
</dbReference>